<dbReference type="SUPFAM" id="SSF52540">
    <property type="entry name" value="P-loop containing nucleoside triphosphate hydrolases"/>
    <property type="match status" value="1"/>
</dbReference>
<dbReference type="InterPro" id="IPR020588">
    <property type="entry name" value="RecA_ATP-bd"/>
</dbReference>
<dbReference type="SUPFAM" id="SSF54211">
    <property type="entry name" value="Ribosomal protein S5 domain 2-like"/>
    <property type="match status" value="1"/>
</dbReference>
<dbReference type="GO" id="GO:0140664">
    <property type="term" value="F:ATP-dependent DNA damage sensor activity"/>
    <property type="evidence" value="ECO:0007669"/>
    <property type="project" value="InterPro"/>
</dbReference>
<dbReference type="InterPro" id="IPR014774">
    <property type="entry name" value="KaiC-like_dom"/>
</dbReference>
<dbReference type="OrthoDB" id="41505at2759"/>
<feature type="region of interest" description="Disordered" evidence="2">
    <location>
        <begin position="175"/>
        <end position="210"/>
    </location>
</feature>
<feature type="compositionally biased region" description="Low complexity" evidence="2">
    <location>
        <begin position="192"/>
        <end position="210"/>
    </location>
</feature>
<gene>
    <name evidence="4" type="ORF">F1559_002762</name>
</gene>
<proteinExistence type="predicted"/>
<dbReference type="InterPro" id="IPR041166">
    <property type="entry name" value="Rubredoxin_2"/>
</dbReference>
<feature type="domain" description="RecA family profile 1" evidence="3">
    <location>
        <begin position="213"/>
        <end position="445"/>
    </location>
</feature>
<dbReference type="Pfam" id="PF06745">
    <property type="entry name" value="ATPase"/>
    <property type="match status" value="1"/>
</dbReference>
<dbReference type="Proteomes" id="UP000530660">
    <property type="component" value="Unassembled WGS sequence"/>
</dbReference>
<dbReference type="GO" id="GO:0003677">
    <property type="term" value="F:DNA binding"/>
    <property type="evidence" value="ECO:0007669"/>
    <property type="project" value="InterPro"/>
</dbReference>
<evidence type="ECO:0000256" key="2">
    <source>
        <dbReference type="SAM" id="MobiDB-lite"/>
    </source>
</evidence>
<accession>A0A7J7IH94</accession>
<dbReference type="PANTHER" id="PTHR32472:SF10">
    <property type="entry name" value="DNA REPAIR PROTEIN RADA-LIKE PROTEIN"/>
    <property type="match status" value="1"/>
</dbReference>
<dbReference type="Gene3D" id="3.30.230.10">
    <property type="match status" value="1"/>
</dbReference>
<protein>
    <recommendedName>
        <fullName evidence="3">RecA family profile 1 domain-containing protein</fullName>
    </recommendedName>
</protein>
<dbReference type="InterPro" id="IPR020568">
    <property type="entry name" value="Ribosomal_Su5_D2-typ_SF"/>
</dbReference>
<comment type="caution">
    <text evidence="4">The sequence shown here is derived from an EMBL/GenBank/DDBJ whole genome shotgun (WGS) entry which is preliminary data.</text>
</comment>
<dbReference type="InterPro" id="IPR003593">
    <property type="entry name" value="AAA+_ATPase"/>
</dbReference>
<keyword evidence="5" id="KW-1185">Reference proteome</keyword>
<dbReference type="InterPro" id="IPR027417">
    <property type="entry name" value="P-loop_NTPase"/>
</dbReference>
<dbReference type="PANTHER" id="PTHR32472">
    <property type="entry name" value="DNA REPAIR PROTEIN RADA"/>
    <property type="match status" value="1"/>
</dbReference>
<evidence type="ECO:0000256" key="1">
    <source>
        <dbReference type="ARBA" id="ARBA00022723"/>
    </source>
</evidence>
<dbReference type="GO" id="GO:0000725">
    <property type="term" value="P:recombinational repair"/>
    <property type="evidence" value="ECO:0007669"/>
    <property type="project" value="TreeGrafter"/>
</dbReference>
<dbReference type="Pfam" id="PF18073">
    <property type="entry name" value="Zn_ribbon_LapB"/>
    <property type="match status" value="1"/>
</dbReference>
<dbReference type="AlphaFoldDB" id="A0A7J7IH94"/>
<sequence>MQNRRQRHDVAFTALVRSRFSNLDHGLQPSTSAQLVEFHQRYRLNRRWNELQGRRRHWNSRSVRSAATRTLRCAAKRSTEHVCRECGHTETRHYGRCPCCLSWDTMIERPSRRRGGGGGGGRRERDEAVNARRQRLWGAQIPGAATESSELERWLQSSDALPLSLGLLQEALNKAMGTSTPGTNDRSREEAASAAGNKVSSSAAASKTTMSMNSGRLVTCSVEFNRVTGGGVVPGSLLLLGGEPGNGKSTLMLQIAGDIAANGLRVLYISAEESVEQVGIRAARLFGLGETQRSQHQERIRLIQQNLLIMHEARLENILDVVEDMHLELDRPVSNPGTGSVERLRTTMPATGAVEVPPSTTTFGKDAASRSPGDSNSAAPVSPLALLIIDSIQTVYIREDGMDSSAPGSIVQVRQCTNRLLEVAKRQQRFRESAHRTAILLIGHVTKSGDLAGPKLLEHMVDVVLYLESEQGLLQYRTLRCTKNRFGPTDIGIFDLTAQGLLDVPNPSLLYFQSPERNEDPNDKMGTATESAPISTFSRQVADGAAMSMVLDGTRAFLVEIQALVVKTSLTQPRRTSNGFDLSRLYVILAVLSKRAHLRLEAFDVYVNVVGGARIQDPAADLATAVALSSSLLTRAPRQDTAFIGELGLQGEVRIVPRIDLRLRDIARLGFRYCVCSDRLSQSQEKKAQETGLQVIRCGHIAEVLKFGIPTTQRDDE</sequence>
<keyword evidence="1" id="KW-0479">Metal-binding</keyword>
<evidence type="ECO:0000313" key="4">
    <source>
        <dbReference type="EMBL" id="KAF6002465.1"/>
    </source>
</evidence>
<dbReference type="GO" id="GO:0005524">
    <property type="term" value="F:ATP binding"/>
    <property type="evidence" value="ECO:0007669"/>
    <property type="project" value="InterPro"/>
</dbReference>
<name>A0A7J7IH94_9RHOD</name>
<dbReference type="Gene3D" id="3.40.50.300">
    <property type="entry name" value="P-loop containing nucleotide triphosphate hydrolases"/>
    <property type="match status" value="1"/>
</dbReference>
<reference evidence="4 5" key="1">
    <citation type="journal article" date="2020" name="J. Phycol.">
        <title>Comparative genome analysis reveals Cyanidiococcus gen. nov., a new extremophilic red algal genus sister to Cyanidioschyzon (Cyanidioschyzonaceae, Rhodophyta).</title>
        <authorList>
            <person name="Liu S.-L."/>
            <person name="Chiang Y.-R."/>
            <person name="Yoon H.S."/>
            <person name="Fu H.-Y."/>
        </authorList>
    </citation>
    <scope>NUCLEOTIDE SEQUENCE [LARGE SCALE GENOMIC DNA]</scope>
    <source>
        <strain evidence="4 5">THAL066</strain>
    </source>
</reference>
<organism evidence="4 5">
    <name type="scientific">Cyanidiococcus yangmingshanensis</name>
    <dbReference type="NCBI Taxonomy" id="2690220"/>
    <lineage>
        <taxon>Eukaryota</taxon>
        <taxon>Rhodophyta</taxon>
        <taxon>Bangiophyceae</taxon>
        <taxon>Cyanidiales</taxon>
        <taxon>Cyanidiaceae</taxon>
        <taxon>Cyanidiococcus</taxon>
    </lineage>
</organism>
<feature type="region of interest" description="Disordered" evidence="2">
    <location>
        <begin position="352"/>
        <end position="379"/>
    </location>
</feature>
<evidence type="ECO:0000313" key="5">
    <source>
        <dbReference type="Proteomes" id="UP000530660"/>
    </source>
</evidence>
<dbReference type="PROSITE" id="PS50162">
    <property type="entry name" value="RECA_2"/>
    <property type="match status" value="1"/>
</dbReference>
<dbReference type="InterPro" id="IPR014721">
    <property type="entry name" value="Ribsml_uS5_D2-typ_fold_subgr"/>
</dbReference>
<evidence type="ECO:0000259" key="3">
    <source>
        <dbReference type="PROSITE" id="PS50162"/>
    </source>
</evidence>
<dbReference type="GO" id="GO:0046872">
    <property type="term" value="F:metal ion binding"/>
    <property type="evidence" value="ECO:0007669"/>
    <property type="project" value="UniProtKB-KW"/>
</dbReference>
<dbReference type="SMART" id="SM00382">
    <property type="entry name" value="AAA"/>
    <property type="match status" value="1"/>
</dbReference>
<dbReference type="EMBL" id="VWRR01000010">
    <property type="protein sequence ID" value="KAF6002465.1"/>
    <property type="molecule type" value="Genomic_DNA"/>
</dbReference>